<dbReference type="CDD" id="cd18793">
    <property type="entry name" value="SF2_C_SNF"/>
    <property type="match status" value="1"/>
</dbReference>
<dbReference type="GO" id="GO:0004386">
    <property type="term" value="F:helicase activity"/>
    <property type="evidence" value="ECO:0007669"/>
    <property type="project" value="UniProtKB-KW"/>
</dbReference>
<dbReference type="AlphaFoldDB" id="A0A1M7SR06"/>
<organism evidence="4 5">
    <name type="scientific">Desulfovibrio litoralis DSM 11393</name>
    <dbReference type="NCBI Taxonomy" id="1121455"/>
    <lineage>
        <taxon>Bacteria</taxon>
        <taxon>Pseudomonadati</taxon>
        <taxon>Thermodesulfobacteriota</taxon>
        <taxon>Desulfovibrionia</taxon>
        <taxon>Desulfovibrionales</taxon>
        <taxon>Desulfovibrionaceae</taxon>
        <taxon>Desulfovibrio</taxon>
    </lineage>
</organism>
<dbReference type="InterPro" id="IPR049730">
    <property type="entry name" value="SNF2/RAD54-like_C"/>
</dbReference>
<dbReference type="RefSeq" id="WP_245790991.1">
    <property type="nucleotide sequence ID" value="NZ_FRDI01000004.1"/>
</dbReference>
<dbReference type="GO" id="GO:0005524">
    <property type="term" value="F:ATP binding"/>
    <property type="evidence" value="ECO:0007669"/>
    <property type="project" value="InterPro"/>
</dbReference>
<feature type="domain" description="Helicase C-terminal" evidence="3">
    <location>
        <begin position="944"/>
        <end position="1096"/>
    </location>
</feature>
<keyword evidence="4" id="KW-0347">Helicase</keyword>
<dbReference type="InterPro" id="IPR014001">
    <property type="entry name" value="Helicase_ATP-bd"/>
</dbReference>
<dbReference type="SMART" id="SM00487">
    <property type="entry name" value="DEXDc"/>
    <property type="match status" value="1"/>
</dbReference>
<evidence type="ECO:0000313" key="5">
    <source>
        <dbReference type="Proteomes" id="UP000186469"/>
    </source>
</evidence>
<proteinExistence type="predicted"/>
<evidence type="ECO:0000313" key="4">
    <source>
        <dbReference type="EMBL" id="SHN60881.1"/>
    </source>
</evidence>
<dbReference type="PROSITE" id="PS51192">
    <property type="entry name" value="HELICASE_ATP_BIND_1"/>
    <property type="match status" value="1"/>
</dbReference>
<protein>
    <submittedName>
        <fullName evidence="4">Superfamily II DNA or RNA helicase, SNF2 family</fullName>
    </submittedName>
</protein>
<feature type="domain" description="Helicase ATP-binding" evidence="2">
    <location>
        <begin position="657"/>
        <end position="818"/>
    </location>
</feature>
<dbReference type="SUPFAM" id="SSF52540">
    <property type="entry name" value="P-loop containing nucleoside triphosphate hydrolases"/>
    <property type="match status" value="2"/>
</dbReference>
<reference evidence="4 5" key="1">
    <citation type="submission" date="2016-12" db="EMBL/GenBank/DDBJ databases">
        <authorList>
            <person name="Song W.-J."/>
            <person name="Kurnit D.M."/>
        </authorList>
    </citation>
    <scope>NUCLEOTIDE SEQUENCE [LARGE SCALE GENOMIC DNA]</scope>
    <source>
        <strain evidence="4 5">DSM 11393</strain>
    </source>
</reference>
<keyword evidence="4" id="KW-0067">ATP-binding</keyword>
<keyword evidence="5" id="KW-1185">Reference proteome</keyword>
<dbReference type="Gene3D" id="3.40.50.10810">
    <property type="entry name" value="Tandem AAA-ATPase domain"/>
    <property type="match status" value="1"/>
</dbReference>
<gene>
    <name evidence="4" type="ORF">SAMN02745728_01167</name>
</gene>
<dbReference type="InterPro" id="IPR001650">
    <property type="entry name" value="Helicase_C-like"/>
</dbReference>
<dbReference type="GO" id="GO:0016787">
    <property type="term" value="F:hydrolase activity"/>
    <property type="evidence" value="ECO:0007669"/>
    <property type="project" value="UniProtKB-KW"/>
</dbReference>
<dbReference type="InterPro" id="IPR038718">
    <property type="entry name" value="SNF2-like_sf"/>
</dbReference>
<dbReference type="Pfam" id="PF12419">
    <property type="entry name" value="DUF3670"/>
    <property type="match status" value="1"/>
</dbReference>
<dbReference type="STRING" id="1121455.SAMN02745728_01167"/>
<dbReference type="InterPro" id="IPR027417">
    <property type="entry name" value="P-loop_NTPase"/>
</dbReference>
<keyword evidence="4" id="KW-0547">Nucleotide-binding</keyword>
<accession>A0A1M7SR06</accession>
<dbReference type="PANTHER" id="PTHR10799">
    <property type="entry name" value="SNF2/RAD54 HELICASE FAMILY"/>
    <property type="match status" value="1"/>
</dbReference>
<dbReference type="Pfam" id="PF00176">
    <property type="entry name" value="SNF2-rel_dom"/>
    <property type="match status" value="1"/>
</dbReference>
<dbReference type="CDD" id="cd18012">
    <property type="entry name" value="DEXQc_arch_SWI2_SNF2"/>
    <property type="match status" value="1"/>
</dbReference>
<keyword evidence="1" id="KW-0378">Hydrolase</keyword>
<evidence type="ECO:0000256" key="1">
    <source>
        <dbReference type="ARBA" id="ARBA00022801"/>
    </source>
</evidence>
<dbReference type="EMBL" id="FRDI01000004">
    <property type="protein sequence ID" value="SHN60881.1"/>
    <property type="molecule type" value="Genomic_DNA"/>
</dbReference>
<evidence type="ECO:0000259" key="2">
    <source>
        <dbReference type="PROSITE" id="PS51192"/>
    </source>
</evidence>
<evidence type="ECO:0000259" key="3">
    <source>
        <dbReference type="PROSITE" id="PS51194"/>
    </source>
</evidence>
<dbReference type="Pfam" id="PF00271">
    <property type="entry name" value="Helicase_C"/>
    <property type="match status" value="1"/>
</dbReference>
<dbReference type="Proteomes" id="UP000186469">
    <property type="component" value="Unassembled WGS sequence"/>
</dbReference>
<sequence>MIILHLAYSNAFYLWAEQTPLPGQTVIKHNTPEYDELTPNEDIQNINPRRLRRGKSVAIQNKYLKLNLMRDPGEEGWIKKILPFLQNLEIFDFLSSIPTDISGLKNFCSTQIWLPSKEGIALASSPLVDENQSKTIGYSAYNKTKLVNKLNADNQHAEDIKLLPWNVSCLRLTTEEAISFLDACKANTPLGSGIIAGPGIVYLDYVLDFTKHLFKTASFLPGLNKTHTSYFAKWQPVPNAADEDYQRILAAYMPPVLCCLQPKPYPEAPKFNPHNTIRQLCEDFLDAMVRTVIKNNKDPLLEENIPSYKNNTQNDVPHQLWLNALLENESCIKKDLGSFPSELKDWKANIDRRLNSPIRLVFKLEEPNEHQETWVLRFLVQAKEDPSLMLNAEEVWFQDKRLRLRNTSLVREHLIIDLGRAATINKHVATALKSANPSTINLSTDDAYEFLTHSSFDLKNAGFAVQVPAWWSKGGLDKKLSLKASVPDLNNIFAAEGKSGELNLNTLIKVNWEMALGEDILSLQELENLSKLKSPLIKIKGHWVELTPDDVKRAKDFWQHQQDTPSALALKEIVNLALGAEVSLSGDKSSGLIVSGINLPESLNLNQGSNRKSPNPVAELLLRLGGDAATMNFELEPPKELKAELRPYQIRGYAWLDFLSQWGLGACLADDMGLGKTIQTLTTVLRQYLKNPDKPYLLVCPTSLLGNWKREISRFTPSLNCLIHHGAQREKIALKEKLKDYAIVLTSYGLLARDIETLSSIDWAGIILDEAQQIKNPDTAISKAARQLKGKAKIALTGTPVENHVGDIWAIMDFLNPGLLGSKQNFKQKYLLPIQNKKDENIVKQLQKQTGPFILRRVKTDKSVIADLPEKVEIETWCNLTKEQAGLYSAVLKDLETKIDQVEGIARKGLVLSSLTKLKQICDHPALFLADNSELLGRSGKLSMLESLCSEIIENNEATLIFTQFARMGHLLKKHLQDTFGREVLFLHGATPMKTRSQMVVSFQSEDGPPIFVLSLKAGGTGLNLTRASHVIHYDRWWNPAVENQATDRAFRIGQDKNVQVRKMICAGTLEERVHELIESKKAMADSIIASGENWITEFSKQDITKMLALDISNVEDEE</sequence>
<dbReference type="FunFam" id="3.40.50.300:FF:000533">
    <property type="entry name" value="Helicase, Snf2 family"/>
    <property type="match status" value="1"/>
</dbReference>
<dbReference type="PROSITE" id="PS51194">
    <property type="entry name" value="HELICASE_CTER"/>
    <property type="match status" value="1"/>
</dbReference>
<dbReference type="Gene3D" id="3.40.50.300">
    <property type="entry name" value="P-loop containing nucleotide triphosphate hydrolases"/>
    <property type="match status" value="1"/>
</dbReference>
<dbReference type="InterPro" id="IPR022138">
    <property type="entry name" value="DUF3670"/>
</dbReference>
<name>A0A1M7SR06_9BACT</name>
<dbReference type="SMART" id="SM00490">
    <property type="entry name" value="HELICc"/>
    <property type="match status" value="1"/>
</dbReference>
<dbReference type="InterPro" id="IPR000330">
    <property type="entry name" value="SNF2_N"/>
</dbReference>